<reference evidence="2 3" key="1">
    <citation type="submission" date="2018-05" db="EMBL/GenBank/DDBJ databases">
        <title>Description of Sphingomonas pokkalii sp nov, isolated from the rhizosphere of saline tolerant pokkali rice and its draft genome analysis.</title>
        <authorList>
            <person name="Menon R."/>
            <person name="Kumari S."/>
            <person name="Rameshkumar N."/>
        </authorList>
    </citation>
    <scope>NUCLEOTIDE SEQUENCE [LARGE SCALE GENOMIC DNA]</scope>
    <source>
        <strain evidence="2 3">L3B27</strain>
    </source>
</reference>
<evidence type="ECO:0000313" key="2">
    <source>
        <dbReference type="EMBL" id="PVX29906.1"/>
    </source>
</evidence>
<evidence type="ECO:0000313" key="3">
    <source>
        <dbReference type="Proteomes" id="UP000245890"/>
    </source>
</evidence>
<dbReference type="Proteomes" id="UP000245890">
    <property type="component" value="Unassembled WGS sequence"/>
</dbReference>
<name>A0A2U0SEV0_9SPHN</name>
<dbReference type="EMBL" id="QENQ01000001">
    <property type="protein sequence ID" value="PVX29906.1"/>
    <property type="molecule type" value="Genomic_DNA"/>
</dbReference>
<dbReference type="Gene3D" id="3.30.1460.30">
    <property type="entry name" value="YgaC/TfoX-N like chaperone"/>
    <property type="match status" value="1"/>
</dbReference>
<dbReference type="SUPFAM" id="SSF159894">
    <property type="entry name" value="YgaC/TfoX-N like"/>
    <property type="match status" value="1"/>
</dbReference>
<organism evidence="2 3">
    <name type="scientific">Sphingomonas pokkalii</name>
    <dbReference type="NCBI Taxonomy" id="2175090"/>
    <lineage>
        <taxon>Bacteria</taxon>
        <taxon>Pseudomonadati</taxon>
        <taxon>Pseudomonadota</taxon>
        <taxon>Alphaproteobacteria</taxon>
        <taxon>Sphingomonadales</taxon>
        <taxon>Sphingomonadaceae</taxon>
        <taxon>Sphingomonas</taxon>
    </lineage>
</organism>
<sequence length="117" mass="12973">MALDTGLVEWVREALAPIGTVTMRRMMGGATLYCDGTVFAILAFDELWFKADAESDAAWDAAGADRFTYDAKGRTMVMHYRRAPAEAYDDADALREWARLAIAAGLRAPPRKARKKD</sequence>
<feature type="domain" description="TfoX N-terminal" evidence="1">
    <location>
        <begin position="13"/>
        <end position="104"/>
    </location>
</feature>
<evidence type="ECO:0000259" key="1">
    <source>
        <dbReference type="Pfam" id="PF04993"/>
    </source>
</evidence>
<protein>
    <submittedName>
        <fullName evidence="2">Competence protein TfoX</fullName>
    </submittedName>
</protein>
<dbReference type="AlphaFoldDB" id="A0A2U0SEV0"/>
<dbReference type="RefSeq" id="WP_116469324.1">
    <property type="nucleotide sequence ID" value="NZ_QENQ01000001.1"/>
</dbReference>
<dbReference type="InterPro" id="IPR007076">
    <property type="entry name" value="TfoX_N"/>
</dbReference>
<proteinExistence type="predicted"/>
<comment type="caution">
    <text evidence="2">The sequence shown here is derived from an EMBL/GenBank/DDBJ whole genome shotgun (WGS) entry which is preliminary data.</text>
</comment>
<dbReference type="PANTHER" id="PTHR36121:SF1">
    <property type="entry name" value="PROTEIN SXY"/>
    <property type="match status" value="1"/>
</dbReference>
<dbReference type="Pfam" id="PF04993">
    <property type="entry name" value="TfoX_N"/>
    <property type="match status" value="1"/>
</dbReference>
<dbReference type="PANTHER" id="PTHR36121">
    <property type="entry name" value="PROTEIN SXY"/>
    <property type="match status" value="1"/>
</dbReference>
<accession>A0A2U0SEV0</accession>
<dbReference type="OrthoDB" id="1524907at2"/>
<dbReference type="InterPro" id="IPR047525">
    <property type="entry name" value="TfoX-like"/>
</dbReference>
<keyword evidence="3" id="KW-1185">Reference proteome</keyword>
<gene>
    <name evidence="2" type="ORF">DD559_11665</name>
</gene>